<name>A0A438JHQ0_VITVI</name>
<dbReference type="Proteomes" id="UP000288805">
    <property type="component" value="Unassembled WGS sequence"/>
</dbReference>
<comment type="caution">
    <text evidence="2">The sequence shown here is derived from an EMBL/GenBank/DDBJ whole genome shotgun (WGS) entry which is preliminary data.</text>
</comment>
<accession>A0A438JHQ0</accession>
<reference evidence="2 3" key="1">
    <citation type="journal article" date="2018" name="PLoS Genet.">
        <title>Population sequencing reveals clonal diversity and ancestral inbreeding in the grapevine cultivar Chardonnay.</title>
        <authorList>
            <person name="Roach M.J."/>
            <person name="Johnson D.L."/>
            <person name="Bohlmann J."/>
            <person name="van Vuuren H.J."/>
            <person name="Jones S.J."/>
            <person name="Pretorius I.S."/>
            <person name="Schmidt S.A."/>
            <person name="Borneman A.R."/>
        </authorList>
    </citation>
    <scope>NUCLEOTIDE SEQUENCE [LARGE SCALE GENOMIC DNA]</scope>
    <source>
        <strain evidence="3">cv. Chardonnay</strain>
        <tissue evidence="2">Leaf</tissue>
    </source>
</reference>
<dbReference type="AlphaFoldDB" id="A0A438JHQ0"/>
<keyword evidence="1" id="KW-1133">Transmembrane helix</keyword>
<evidence type="ECO:0000256" key="1">
    <source>
        <dbReference type="SAM" id="Phobius"/>
    </source>
</evidence>
<gene>
    <name evidence="2" type="ORF">CK203_014139</name>
</gene>
<keyword evidence="1" id="KW-0472">Membrane</keyword>
<sequence>MIEEGANMITMIIIEVVIMIGIMIIVVIERGDKDRDHVPVQRIDLETDLNHALVPVLARRDQKFLDGMP</sequence>
<proteinExistence type="predicted"/>
<protein>
    <submittedName>
        <fullName evidence="2">Uncharacterized protein</fullName>
    </submittedName>
</protein>
<dbReference type="EMBL" id="QGNW01000041">
    <property type="protein sequence ID" value="RVX08483.1"/>
    <property type="molecule type" value="Genomic_DNA"/>
</dbReference>
<keyword evidence="1" id="KW-0812">Transmembrane</keyword>
<organism evidence="2 3">
    <name type="scientific">Vitis vinifera</name>
    <name type="common">Grape</name>
    <dbReference type="NCBI Taxonomy" id="29760"/>
    <lineage>
        <taxon>Eukaryota</taxon>
        <taxon>Viridiplantae</taxon>
        <taxon>Streptophyta</taxon>
        <taxon>Embryophyta</taxon>
        <taxon>Tracheophyta</taxon>
        <taxon>Spermatophyta</taxon>
        <taxon>Magnoliopsida</taxon>
        <taxon>eudicotyledons</taxon>
        <taxon>Gunneridae</taxon>
        <taxon>Pentapetalae</taxon>
        <taxon>rosids</taxon>
        <taxon>Vitales</taxon>
        <taxon>Vitaceae</taxon>
        <taxon>Viteae</taxon>
        <taxon>Vitis</taxon>
    </lineage>
</organism>
<evidence type="ECO:0000313" key="2">
    <source>
        <dbReference type="EMBL" id="RVX08483.1"/>
    </source>
</evidence>
<feature type="transmembrane region" description="Helical" evidence="1">
    <location>
        <begin position="6"/>
        <end position="28"/>
    </location>
</feature>
<evidence type="ECO:0000313" key="3">
    <source>
        <dbReference type="Proteomes" id="UP000288805"/>
    </source>
</evidence>